<dbReference type="PANTHER" id="PTHR21052">
    <property type="entry name" value="SPERMATOGENESIS ASSOCIATED 11-RELATED"/>
    <property type="match status" value="1"/>
</dbReference>
<dbReference type="InterPro" id="IPR005123">
    <property type="entry name" value="Oxoglu/Fe-dep_dioxygenase_dom"/>
</dbReference>
<comment type="caution">
    <text evidence="3">The sequence shown here is derived from an EMBL/GenBank/DDBJ whole genome shotgun (WGS) entry which is preliminary data.</text>
</comment>
<dbReference type="PROSITE" id="PS51471">
    <property type="entry name" value="FE2OG_OXY"/>
    <property type="match status" value="1"/>
</dbReference>
<evidence type="ECO:0000259" key="2">
    <source>
        <dbReference type="PROSITE" id="PS51471"/>
    </source>
</evidence>
<dbReference type="InterPro" id="IPR037151">
    <property type="entry name" value="AlkB-like_sf"/>
</dbReference>
<dbReference type="GO" id="GO:0005759">
    <property type="term" value="C:mitochondrial matrix"/>
    <property type="evidence" value="ECO:0007669"/>
    <property type="project" value="TreeGrafter"/>
</dbReference>
<dbReference type="SUPFAM" id="SSF51197">
    <property type="entry name" value="Clavaminate synthase-like"/>
    <property type="match status" value="1"/>
</dbReference>
<evidence type="ECO:0000256" key="1">
    <source>
        <dbReference type="SAM" id="MobiDB-lite"/>
    </source>
</evidence>
<gene>
    <name evidence="3" type="ORF">L210DRAFT_945010</name>
</gene>
<organism evidence="3 4">
    <name type="scientific">Boletus edulis BED1</name>
    <dbReference type="NCBI Taxonomy" id="1328754"/>
    <lineage>
        <taxon>Eukaryota</taxon>
        <taxon>Fungi</taxon>
        <taxon>Dikarya</taxon>
        <taxon>Basidiomycota</taxon>
        <taxon>Agaricomycotina</taxon>
        <taxon>Agaricomycetes</taxon>
        <taxon>Agaricomycetidae</taxon>
        <taxon>Boletales</taxon>
        <taxon>Boletineae</taxon>
        <taxon>Boletaceae</taxon>
        <taxon>Boletoideae</taxon>
        <taxon>Boletus</taxon>
    </lineage>
</organism>
<dbReference type="AlphaFoldDB" id="A0AAD4BR27"/>
<dbReference type="GO" id="GO:0006631">
    <property type="term" value="P:fatty acid metabolic process"/>
    <property type="evidence" value="ECO:0007669"/>
    <property type="project" value="TreeGrafter"/>
</dbReference>
<dbReference type="EMBL" id="WHUW01000019">
    <property type="protein sequence ID" value="KAF8437134.1"/>
    <property type="molecule type" value="Genomic_DNA"/>
</dbReference>
<keyword evidence="4" id="KW-1185">Reference proteome</keyword>
<feature type="domain" description="Fe2OG dioxygenase" evidence="2">
    <location>
        <begin position="143"/>
        <end position="263"/>
    </location>
</feature>
<feature type="compositionally biased region" description="Low complexity" evidence="1">
    <location>
        <begin position="7"/>
        <end position="25"/>
    </location>
</feature>
<evidence type="ECO:0000313" key="3">
    <source>
        <dbReference type="EMBL" id="KAF8437134.1"/>
    </source>
</evidence>
<dbReference type="Proteomes" id="UP001194468">
    <property type="component" value="Unassembled WGS sequence"/>
</dbReference>
<dbReference type="PANTHER" id="PTHR21052:SF0">
    <property type="entry name" value="ALPHA-KETOGLUTARATE-DEPENDENT DIOXYGENASE ALKB HOMOLOG 7, MITOCHONDRIAL"/>
    <property type="match status" value="1"/>
</dbReference>
<evidence type="ECO:0000313" key="4">
    <source>
        <dbReference type="Proteomes" id="UP001194468"/>
    </source>
</evidence>
<dbReference type="InterPro" id="IPR032870">
    <property type="entry name" value="ALKBH7-like"/>
</dbReference>
<reference evidence="3" key="1">
    <citation type="submission" date="2019-10" db="EMBL/GenBank/DDBJ databases">
        <authorList>
            <consortium name="DOE Joint Genome Institute"/>
            <person name="Kuo A."/>
            <person name="Miyauchi S."/>
            <person name="Kiss E."/>
            <person name="Drula E."/>
            <person name="Kohler A."/>
            <person name="Sanchez-Garcia M."/>
            <person name="Andreopoulos B."/>
            <person name="Barry K.W."/>
            <person name="Bonito G."/>
            <person name="Buee M."/>
            <person name="Carver A."/>
            <person name="Chen C."/>
            <person name="Cichocki N."/>
            <person name="Clum A."/>
            <person name="Culley D."/>
            <person name="Crous P.W."/>
            <person name="Fauchery L."/>
            <person name="Girlanda M."/>
            <person name="Hayes R."/>
            <person name="Keri Z."/>
            <person name="LaButti K."/>
            <person name="Lipzen A."/>
            <person name="Lombard V."/>
            <person name="Magnuson J."/>
            <person name="Maillard F."/>
            <person name="Morin E."/>
            <person name="Murat C."/>
            <person name="Nolan M."/>
            <person name="Ohm R."/>
            <person name="Pangilinan J."/>
            <person name="Pereira M."/>
            <person name="Perotto S."/>
            <person name="Peter M."/>
            <person name="Riley R."/>
            <person name="Sitrit Y."/>
            <person name="Stielow B."/>
            <person name="Szollosi G."/>
            <person name="Zifcakova L."/>
            <person name="Stursova M."/>
            <person name="Spatafora J.W."/>
            <person name="Tedersoo L."/>
            <person name="Vaario L.-M."/>
            <person name="Yamada A."/>
            <person name="Yan M."/>
            <person name="Wang P."/>
            <person name="Xu J."/>
            <person name="Bruns T."/>
            <person name="Baldrian P."/>
            <person name="Vilgalys R."/>
            <person name="Henrissat B."/>
            <person name="Grigoriev I.V."/>
            <person name="Hibbett D."/>
            <person name="Nagy L.G."/>
            <person name="Martin F.M."/>
        </authorList>
    </citation>
    <scope>NUCLEOTIDE SEQUENCE</scope>
    <source>
        <strain evidence="3">BED1</strain>
    </source>
</reference>
<dbReference type="Pfam" id="PF13532">
    <property type="entry name" value="2OG-FeII_Oxy_2"/>
    <property type="match status" value="1"/>
</dbReference>
<feature type="region of interest" description="Disordered" evidence="1">
    <location>
        <begin position="1"/>
        <end position="29"/>
    </location>
</feature>
<sequence>MSLRTPSSTKSLASDSISDSDSVNSLFDEPSTVSMPVATRRVPPIPGLFVPSVLIPPELASHIVHECMRLYFEDRDVNQIMLFGRTTTTTDGEEGEEDVDARMGKGLPSMLIQLLHQLSALLQPWIPGDLHDHLFPSKGAPSRARQAILNLYRPGEGITPHVDLLKRFDDGIIGVSLCGSCVMSFEKADDVTLDPAERRGEGKKWDLYLPERSVLVLSKDARYHWKHGIPGRTHDLIENEDEYHEPCLIKRGVRLSVTFRWLLPGADIVGGPEA</sequence>
<name>A0AAD4BR27_BOLED</name>
<protein>
    <recommendedName>
        <fullName evidence="2">Fe2OG dioxygenase domain-containing protein</fullName>
    </recommendedName>
</protein>
<reference evidence="3" key="2">
    <citation type="journal article" date="2020" name="Nat. Commun.">
        <title>Large-scale genome sequencing of mycorrhizal fungi provides insights into the early evolution of symbiotic traits.</title>
        <authorList>
            <person name="Miyauchi S."/>
            <person name="Kiss E."/>
            <person name="Kuo A."/>
            <person name="Drula E."/>
            <person name="Kohler A."/>
            <person name="Sanchez-Garcia M."/>
            <person name="Morin E."/>
            <person name="Andreopoulos B."/>
            <person name="Barry K.W."/>
            <person name="Bonito G."/>
            <person name="Buee M."/>
            <person name="Carver A."/>
            <person name="Chen C."/>
            <person name="Cichocki N."/>
            <person name="Clum A."/>
            <person name="Culley D."/>
            <person name="Crous P.W."/>
            <person name="Fauchery L."/>
            <person name="Girlanda M."/>
            <person name="Hayes R.D."/>
            <person name="Keri Z."/>
            <person name="LaButti K."/>
            <person name="Lipzen A."/>
            <person name="Lombard V."/>
            <person name="Magnuson J."/>
            <person name="Maillard F."/>
            <person name="Murat C."/>
            <person name="Nolan M."/>
            <person name="Ohm R.A."/>
            <person name="Pangilinan J."/>
            <person name="Pereira M.F."/>
            <person name="Perotto S."/>
            <person name="Peter M."/>
            <person name="Pfister S."/>
            <person name="Riley R."/>
            <person name="Sitrit Y."/>
            <person name="Stielow J.B."/>
            <person name="Szollosi G."/>
            <person name="Zifcakova L."/>
            <person name="Stursova M."/>
            <person name="Spatafora J.W."/>
            <person name="Tedersoo L."/>
            <person name="Vaario L.M."/>
            <person name="Yamada A."/>
            <person name="Yan M."/>
            <person name="Wang P."/>
            <person name="Xu J."/>
            <person name="Bruns T."/>
            <person name="Baldrian P."/>
            <person name="Vilgalys R."/>
            <person name="Dunand C."/>
            <person name="Henrissat B."/>
            <person name="Grigoriev I.V."/>
            <person name="Hibbett D."/>
            <person name="Nagy L.G."/>
            <person name="Martin F.M."/>
        </authorList>
    </citation>
    <scope>NUCLEOTIDE SEQUENCE</scope>
    <source>
        <strain evidence="3">BED1</strain>
    </source>
</reference>
<dbReference type="Gene3D" id="2.60.120.590">
    <property type="entry name" value="Alpha-ketoglutarate-dependent dioxygenase AlkB-like"/>
    <property type="match status" value="1"/>
</dbReference>
<dbReference type="GO" id="GO:0006974">
    <property type="term" value="P:DNA damage response"/>
    <property type="evidence" value="ECO:0007669"/>
    <property type="project" value="InterPro"/>
</dbReference>
<dbReference type="GO" id="GO:0016706">
    <property type="term" value="F:2-oxoglutarate-dependent dioxygenase activity"/>
    <property type="evidence" value="ECO:0007669"/>
    <property type="project" value="TreeGrafter"/>
</dbReference>
<proteinExistence type="predicted"/>
<dbReference type="InterPro" id="IPR027450">
    <property type="entry name" value="AlkB-like"/>
</dbReference>
<accession>A0AAD4BR27</accession>